<evidence type="ECO:0000313" key="1">
    <source>
        <dbReference type="EMBL" id="EAZ90873.1"/>
    </source>
</evidence>
<organism evidence="1 2">
    <name type="scientific">Crocosphaera chwakensis CCY0110</name>
    <dbReference type="NCBI Taxonomy" id="391612"/>
    <lineage>
        <taxon>Bacteria</taxon>
        <taxon>Bacillati</taxon>
        <taxon>Cyanobacteriota</taxon>
        <taxon>Cyanophyceae</taxon>
        <taxon>Oscillatoriophycideae</taxon>
        <taxon>Chroococcales</taxon>
        <taxon>Aphanothecaceae</taxon>
        <taxon>Crocosphaera</taxon>
        <taxon>Crocosphaera chwakensis</taxon>
    </lineage>
</organism>
<gene>
    <name evidence="1" type="ORF">CY0110_25621</name>
</gene>
<evidence type="ECO:0000313" key="2">
    <source>
        <dbReference type="Proteomes" id="UP000003781"/>
    </source>
</evidence>
<comment type="caution">
    <text evidence="1">The sequence shown here is derived from an EMBL/GenBank/DDBJ whole genome shotgun (WGS) entry which is preliminary data.</text>
</comment>
<proteinExistence type="predicted"/>
<keyword evidence="2" id="KW-1185">Reference proteome</keyword>
<reference evidence="1 2" key="1">
    <citation type="submission" date="2007-03" db="EMBL/GenBank/DDBJ databases">
        <authorList>
            <person name="Stal L."/>
            <person name="Ferriera S."/>
            <person name="Johnson J."/>
            <person name="Kravitz S."/>
            <person name="Beeson K."/>
            <person name="Sutton G."/>
            <person name="Rogers Y.-H."/>
            <person name="Friedman R."/>
            <person name="Frazier M."/>
            <person name="Venter J.C."/>
        </authorList>
    </citation>
    <scope>NUCLEOTIDE SEQUENCE [LARGE SCALE GENOMIC DNA]</scope>
    <source>
        <strain evidence="1 2">CCY0110</strain>
    </source>
</reference>
<name>A3IRM4_9CHRO</name>
<dbReference type="AlphaFoldDB" id="A3IRM4"/>
<protein>
    <submittedName>
        <fullName evidence="1">Uncharacterized protein</fullName>
    </submittedName>
</protein>
<dbReference type="Proteomes" id="UP000003781">
    <property type="component" value="Unassembled WGS sequence"/>
</dbReference>
<accession>A3IRM4</accession>
<dbReference type="EMBL" id="AAXW01000019">
    <property type="protein sequence ID" value="EAZ90873.1"/>
    <property type="molecule type" value="Genomic_DNA"/>
</dbReference>
<sequence length="48" mass="5615">MSIRIINVKVFFKGASLNQYIIYALTYQIASNYKMIIKSELDKAQQEQ</sequence>